<dbReference type="AlphaFoldDB" id="A0A3A4A5Z0"/>
<sequence>MGGLITAALLAAGFWEAYYLTNIVWVVRKAGVIWIPVLLILAALFVVALLLGPSGSAKKSGRDRHDSRTGSRAVGWLALTGLAGGLATIAWWFAYGYLQDRDYLSSVTVTTAPAPQFGERAPYTVARAQVRANLGDATGNVADTSYDPVSDRYTTLLERRGAFTGYESVATLKVPVIGAANGSSRCAFSRTADARVGGWLGHNLGRKIAQERRWVSFDDKDVYAYCDSGNVPKVVVPLKKLQGFFVVTERPAGVAIYDGKTGEITFSDGAGLPGPAYPMSLAASQRESTHAMSGYWDWLWQRGGWETDDSRVNAENNTEFGLASGGKGLYSTSLTPRGSATAITAISVIPAHGSGGKLAPLTVHRLAKPWKSPDAIAQNIRSSYGDLQQWATRGFEVFEVTPTSGETFLATIGHGQVTKYVVRGSGSLAGAEPHCLYEAAAKRGCGRVESATEPAPTTPGDGKIPADIRNLKDEELLELQRRLQQEIANRLRR</sequence>
<reference evidence="2 3" key="1">
    <citation type="submission" date="2018-09" db="EMBL/GenBank/DDBJ databases">
        <title>YIM 75507 draft genome.</title>
        <authorList>
            <person name="Tang S."/>
            <person name="Feng Y."/>
        </authorList>
    </citation>
    <scope>NUCLEOTIDE SEQUENCE [LARGE SCALE GENOMIC DNA]</scope>
    <source>
        <strain evidence="2 3">YIM 75507</strain>
    </source>
</reference>
<name>A0A3A4A5Z0_9ACTN</name>
<dbReference type="Proteomes" id="UP000265768">
    <property type="component" value="Unassembled WGS sequence"/>
</dbReference>
<keyword evidence="1" id="KW-0812">Transmembrane</keyword>
<evidence type="ECO:0000313" key="3">
    <source>
        <dbReference type="Proteomes" id="UP000265768"/>
    </source>
</evidence>
<gene>
    <name evidence="2" type="ORF">D5H75_33565</name>
</gene>
<feature type="transmembrane region" description="Helical" evidence="1">
    <location>
        <begin position="33"/>
        <end position="52"/>
    </location>
</feature>
<accession>A0A3A4A5Z0</accession>
<proteinExistence type="predicted"/>
<feature type="transmembrane region" description="Helical" evidence="1">
    <location>
        <begin position="7"/>
        <end position="27"/>
    </location>
</feature>
<feature type="transmembrane region" description="Helical" evidence="1">
    <location>
        <begin position="73"/>
        <end position="98"/>
    </location>
</feature>
<protein>
    <submittedName>
        <fullName evidence="2">Uncharacterized protein</fullName>
    </submittedName>
</protein>
<dbReference type="EMBL" id="QZEY01000019">
    <property type="protein sequence ID" value="RJL23291.1"/>
    <property type="molecule type" value="Genomic_DNA"/>
</dbReference>
<organism evidence="2 3">
    <name type="scientific">Bailinhaonella thermotolerans</name>
    <dbReference type="NCBI Taxonomy" id="1070861"/>
    <lineage>
        <taxon>Bacteria</taxon>
        <taxon>Bacillati</taxon>
        <taxon>Actinomycetota</taxon>
        <taxon>Actinomycetes</taxon>
        <taxon>Streptosporangiales</taxon>
        <taxon>Streptosporangiaceae</taxon>
        <taxon>Bailinhaonella</taxon>
    </lineage>
</organism>
<keyword evidence="3" id="KW-1185">Reference proteome</keyword>
<evidence type="ECO:0000313" key="2">
    <source>
        <dbReference type="EMBL" id="RJL23291.1"/>
    </source>
</evidence>
<keyword evidence="1" id="KW-1133">Transmembrane helix</keyword>
<evidence type="ECO:0000256" key="1">
    <source>
        <dbReference type="SAM" id="Phobius"/>
    </source>
</evidence>
<comment type="caution">
    <text evidence="2">The sequence shown here is derived from an EMBL/GenBank/DDBJ whole genome shotgun (WGS) entry which is preliminary data.</text>
</comment>
<keyword evidence="1" id="KW-0472">Membrane</keyword>